<dbReference type="OrthoDB" id="9805577at2"/>
<sequence length="631" mass="69140">MSDNPKTPDAHGHKTSSAALILGAIGVVYGDIGTSPLYALKECFLGEHAPALTPDNVMGVLSLVFWSILMVVTLKYLIFIMKADNHGEGGILALFALTHKLTGDKGWLAKFALSAGLLGAALFYSDGIITPAISVLSAVEGLGVIAPKLETFILPTALVILILLFSIQHHGTELIGKFFGPIMCLWFLVLATLGVMNILKYPEILKALNPQYAVHFMQHDPLLSFLSLGAVVLTLTGAEALYADMGHFGRQPIRYAWFSFVMPALLLNYYGQGALLIQNPAAVQNPFYLLAPQWALIPLVILATLATVIASQAVITGAFSLTKQAVQLGFFPRVQIRHTSAKEIGQIYVPIVNWGLLIGVILLVILFKTSSGLAAAYGIAVTGTMVVTTLLAGIVMLKGWHWHWAKVSVLMVVFLVVDLAFFGANLHKIPSGGWLPLAMGVIIFTVLITWRQGKRLMAIRLAEIMPLTTDTAKLRHDITLHASGTAVFMTSNSKAVPNAFLHNIEHNKVLHERVVFLTLEVEDEPYLQVGERIEIQDLGSQFFRVISRYGFMEDPDVPTTLALCARLGLVFDLEKTSFFLSREIAIPTVRPGMALWREHLFSWMGRNAASPMEYFNIPTHRVVDLGCHLDI</sequence>
<evidence type="ECO:0000256" key="7">
    <source>
        <dbReference type="ARBA" id="ARBA00022847"/>
    </source>
</evidence>
<proteinExistence type="inferred from homology"/>
<keyword evidence="5 12" id="KW-0633">Potassium transport</keyword>
<feature type="domain" description="K+ potassium transporter C-terminal" evidence="14">
    <location>
        <begin position="483"/>
        <end position="631"/>
    </location>
</feature>
<comment type="catalytic activity">
    <reaction evidence="12">
        <text>K(+)(in) + H(+)(in) = K(+)(out) + H(+)(out)</text>
        <dbReference type="Rhea" id="RHEA:28490"/>
        <dbReference type="ChEBI" id="CHEBI:15378"/>
        <dbReference type="ChEBI" id="CHEBI:29103"/>
    </reaction>
</comment>
<dbReference type="RefSeq" id="WP_087143070.1">
    <property type="nucleotide sequence ID" value="NZ_FUKI01000094.1"/>
</dbReference>
<evidence type="ECO:0000256" key="9">
    <source>
        <dbReference type="ARBA" id="ARBA00022989"/>
    </source>
</evidence>
<dbReference type="EMBL" id="FUKI01000094">
    <property type="protein sequence ID" value="SJM91703.1"/>
    <property type="molecule type" value="Genomic_DNA"/>
</dbReference>
<dbReference type="PANTHER" id="PTHR30540:SF79">
    <property type="entry name" value="LOW AFFINITY POTASSIUM TRANSPORT SYSTEM PROTEIN KUP"/>
    <property type="match status" value="1"/>
</dbReference>
<feature type="transmembrane region" description="Helical" evidence="12">
    <location>
        <begin position="178"/>
        <end position="202"/>
    </location>
</feature>
<keyword evidence="7 12" id="KW-0769">Symport</keyword>
<evidence type="ECO:0000259" key="14">
    <source>
        <dbReference type="Pfam" id="PF22776"/>
    </source>
</evidence>
<feature type="transmembrane region" description="Helical" evidence="12">
    <location>
        <begin position="297"/>
        <end position="321"/>
    </location>
</feature>
<evidence type="ECO:0000256" key="1">
    <source>
        <dbReference type="ARBA" id="ARBA00004141"/>
    </source>
</evidence>
<keyword evidence="11 12" id="KW-0472">Membrane</keyword>
<accession>A0A1R4H623</accession>
<dbReference type="InterPro" id="IPR003855">
    <property type="entry name" value="K+_transporter"/>
</dbReference>
<evidence type="ECO:0000313" key="15">
    <source>
        <dbReference type="EMBL" id="SJM91703.1"/>
    </source>
</evidence>
<feature type="transmembrane region" description="Helical" evidence="12">
    <location>
        <begin position="60"/>
        <end position="78"/>
    </location>
</feature>
<dbReference type="InterPro" id="IPR053952">
    <property type="entry name" value="K_trans_C"/>
</dbReference>
<feature type="transmembrane region" description="Helical" evidence="12">
    <location>
        <begin position="145"/>
        <end position="166"/>
    </location>
</feature>
<organism evidence="15 16">
    <name type="scientific">Crenothrix polyspora</name>
    <dbReference type="NCBI Taxonomy" id="360316"/>
    <lineage>
        <taxon>Bacteria</taxon>
        <taxon>Pseudomonadati</taxon>
        <taxon>Pseudomonadota</taxon>
        <taxon>Gammaproteobacteria</taxon>
        <taxon>Methylococcales</taxon>
        <taxon>Crenotrichaceae</taxon>
        <taxon>Crenothrix</taxon>
    </lineage>
</organism>
<evidence type="ECO:0000256" key="5">
    <source>
        <dbReference type="ARBA" id="ARBA00022538"/>
    </source>
</evidence>
<name>A0A1R4H623_9GAMM</name>
<gene>
    <name evidence="15" type="primary">trkD</name>
    <name evidence="12" type="synonym">kup</name>
    <name evidence="15" type="ORF">CRENPOLYSF1_200049</name>
</gene>
<dbReference type="Pfam" id="PF02705">
    <property type="entry name" value="K_trans"/>
    <property type="match status" value="1"/>
</dbReference>
<feature type="domain" description="K+ potassium transporter integral membrane" evidence="13">
    <location>
        <begin position="21"/>
        <end position="460"/>
    </location>
</feature>
<evidence type="ECO:0000256" key="2">
    <source>
        <dbReference type="ARBA" id="ARBA00007019"/>
    </source>
</evidence>
<evidence type="ECO:0000256" key="11">
    <source>
        <dbReference type="ARBA" id="ARBA00023136"/>
    </source>
</evidence>
<feature type="transmembrane region" description="Helical" evidence="12">
    <location>
        <begin position="107"/>
        <end position="125"/>
    </location>
</feature>
<comment type="similarity">
    <text evidence="2 12">Belongs to the HAK/KUP transporter (TC 2.A.72) family.</text>
</comment>
<dbReference type="HAMAP" id="MF_01522">
    <property type="entry name" value="Kup"/>
    <property type="match status" value="1"/>
</dbReference>
<dbReference type="InterPro" id="IPR023051">
    <property type="entry name" value="Kup"/>
</dbReference>
<dbReference type="InterPro" id="IPR053951">
    <property type="entry name" value="K_trans_N"/>
</dbReference>
<keyword evidence="3 12" id="KW-0813">Transport</keyword>
<dbReference type="GO" id="GO:0015293">
    <property type="term" value="F:symporter activity"/>
    <property type="evidence" value="ECO:0007669"/>
    <property type="project" value="UniProtKB-UniRule"/>
</dbReference>
<keyword evidence="8 12" id="KW-0630">Potassium</keyword>
<dbReference type="Pfam" id="PF22776">
    <property type="entry name" value="K_trans_C"/>
    <property type="match status" value="1"/>
</dbReference>
<evidence type="ECO:0000256" key="10">
    <source>
        <dbReference type="ARBA" id="ARBA00023065"/>
    </source>
</evidence>
<evidence type="ECO:0000256" key="12">
    <source>
        <dbReference type="HAMAP-Rule" id="MF_01522"/>
    </source>
</evidence>
<dbReference type="Proteomes" id="UP000195667">
    <property type="component" value="Unassembled WGS sequence"/>
</dbReference>
<keyword evidence="9 12" id="KW-1133">Transmembrane helix</keyword>
<keyword evidence="6 12" id="KW-0812">Transmembrane</keyword>
<dbReference type="GO" id="GO:0005886">
    <property type="term" value="C:plasma membrane"/>
    <property type="evidence" value="ECO:0007669"/>
    <property type="project" value="UniProtKB-SubCell"/>
</dbReference>
<keyword evidence="4 12" id="KW-1003">Cell membrane</keyword>
<keyword evidence="16" id="KW-1185">Reference proteome</keyword>
<feature type="transmembrane region" description="Helical" evidence="12">
    <location>
        <begin position="222"/>
        <end position="243"/>
    </location>
</feature>
<dbReference type="GO" id="GO:0015079">
    <property type="term" value="F:potassium ion transmembrane transporter activity"/>
    <property type="evidence" value="ECO:0007669"/>
    <property type="project" value="UniProtKB-UniRule"/>
</dbReference>
<feature type="transmembrane region" description="Helical" evidence="12">
    <location>
        <begin position="409"/>
        <end position="427"/>
    </location>
</feature>
<feature type="transmembrane region" description="Helical" evidence="12">
    <location>
        <begin position="433"/>
        <end position="450"/>
    </location>
</feature>
<protein>
    <recommendedName>
        <fullName evidence="12">Probable potassium transport system protein Kup</fullName>
    </recommendedName>
</protein>
<evidence type="ECO:0000256" key="8">
    <source>
        <dbReference type="ARBA" id="ARBA00022958"/>
    </source>
</evidence>
<reference evidence="16" key="1">
    <citation type="submission" date="2017-02" db="EMBL/GenBank/DDBJ databases">
        <authorList>
            <person name="Daims H."/>
        </authorList>
    </citation>
    <scope>NUCLEOTIDE SEQUENCE [LARGE SCALE GENOMIC DNA]</scope>
</reference>
<feature type="transmembrane region" description="Helical" evidence="12">
    <location>
        <begin position="255"/>
        <end position="277"/>
    </location>
</feature>
<evidence type="ECO:0000256" key="4">
    <source>
        <dbReference type="ARBA" id="ARBA00022475"/>
    </source>
</evidence>
<feature type="transmembrane region" description="Helical" evidence="12">
    <location>
        <begin position="373"/>
        <end position="397"/>
    </location>
</feature>
<feature type="transmembrane region" description="Helical" evidence="12">
    <location>
        <begin position="20"/>
        <end position="40"/>
    </location>
</feature>
<dbReference type="AlphaFoldDB" id="A0A1R4H623"/>
<evidence type="ECO:0000256" key="3">
    <source>
        <dbReference type="ARBA" id="ARBA00022448"/>
    </source>
</evidence>
<comment type="subcellular location">
    <subcellularLocation>
        <location evidence="12">Cell membrane</location>
        <topology evidence="12">Multi-pass membrane protein</topology>
    </subcellularLocation>
    <subcellularLocation>
        <location evidence="1">Membrane</location>
        <topology evidence="1">Multi-pass membrane protein</topology>
    </subcellularLocation>
</comment>
<comment type="function">
    <text evidence="12">Transport of potassium into the cell. Likely operates as a K(+):H(+) symporter.</text>
</comment>
<evidence type="ECO:0000256" key="6">
    <source>
        <dbReference type="ARBA" id="ARBA00022692"/>
    </source>
</evidence>
<feature type="transmembrane region" description="Helical" evidence="12">
    <location>
        <begin position="347"/>
        <end position="367"/>
    </location>
</feature>
<evidence type="ECO:0000259" key="13">
    <source>
        <dbReference type="Pfam" id="PF02705"/>
    </source>
</evidence>
<keyword evidence="10 12" id="KW-0406">Ion transport</keyword>
<evidence type="ECO:0000313" key="16">
    <source>
        <dbReference type="Proteomes" id="UP000195667"/>
    </source>
</evidence>
<dbReference type="PANTHER" id="PTHR30540">
    <property type="entry name" value="OSMOTIC STRESS POTASSIUM TRANSPORTER"/>
    <property type="match status" value="1"/>
</dbReference>